<evidence type="ECO:0000256" key="2">
    <source>
        <dbReference type="ARBA" id="ARBA00022679"/>
    </source>
</evidence>
<dbReference type="InterPro" id="IPR007739">
    <property type="entry name" value="RgpF"/>
</dbReference>
<keyword evidence="2 3" id="KW-0808">Transferase</keyword>
<name>A0A3A1WNC6_9HYPH</name>
<accession>A0A3A1WNC6</accession>
<comment type="caution">
    <text evidence="3">The sequence shown here is derived from an EMBL/GenBank/DDBJ whole genome shotgun (WGS) entry which is preliminary data.</text>
</comment>
<dbReference type="RefSeq" id="WP_119539553.1">
    <property type="nucleotide sequence ID" value="NZ_QYRN01000004.1"/>
</dbReference>
<dbReference type="InterPro" id="IPR027417">
    <property type="entry name" value="P-loop_NTPase"/>
</dbReference>
<dbReference type="Pfam" id="PF13692">
    <property type="entry name" value="Glyco_trans_1_4"/>
    <property type="match status" value="1"/>
</dbReference>
<evidence type="ECO:0000313" key="3">
    <source>
        <dbReference type="EMBL" id="RIY01373.1"/>
    </source>
</evidence>
<dbReference type="Proteomes" id="UP000265750">
    <property type="component" value="Unassembled WGS sequence"/>
</dbReference>
<sequence length="1311" mass="143350">MTSAAQDHAIGTAPSEAPTAAPRGRAILIVGMHRSGTSALAGLMNHLGIDVPGDLIPPAFDNPKGFFENRRFVQFDDRLLGEIGFAYDDAVRIPDDTFRTAVVGDAVDRLRRLALHELGDAPQVLVKDPRICRLLPVWIPALEGAGRTVATLHPLRDPFEVAQSLHKRNEFPLEQGLLLWLSHVLAAERDSRGRPRSFLMFDAVMGDWRAVATRIAADLDLSWPRTFEDAAPAVEDFLSSDLRHHAAQPRPAAAPGTLEALVDETWNALAALIDRADDPDAMARLDAVSAALAGAENVFRGYVHGANRLLEQRYDRIDALEQHAAHMDHVVRTQAAEAEAELASERNQTERWRHESERWEVQSGNLTSERDALRGLSDELRDDRDRLHHSLQQVLGSFSWRAGAPLRRLAERMSPATRKRLRAGLRPAARLARGMVRPRSVALPPVAQRVIVSEGRETEDVVQRHSEQEMRQAETILRSPFFDPAFYAGETGLRLSGIDAALHYVIDGEAARHRPSPRFDPVFYARRYPDLADAVPNLLVHFVLHGAAEGRAGTSAAQAMTYPEARFDPARRTVLVIAHEASRTGAPILAWNIAERFHRTHNVVTLIMAGGEFETTFAEAADVALGPVGRPACFDPLEAEAVIHEITRRYRIDFAIANSVETRDYAVALERAGVPTIALVHEFSTYYRPPGLLHALYETASRLVFPARVVHEVSRLEYEAVRKRVCDIVPQGPSLVPVVSGVRTKGAVNDPKLPSILRPPGFEDAFLVLGMGTVQHRKGVDLFVAAALAARRCAPERKFRFLWIGHGYKPSEDLHFSVYVHAQIELSGLDDCLDIIDNVADLEPVYERMDALLLPSRLDPLPNVSIDAALRGVPVVCFDGATGMSDILAEGEAARDLVAPHLDAHMAGAELARLATDRAHYDAVAADLSAIARRTFDMDVYVGRLAALGEEVIAAATQAGVDRDAIAAEPDLFEPDFYVGEVLPGLDRKAALGHYVAASARRGRGRMPEAYAYPRRPVPGFNPLRFEAEHPGLARDPLAEYAALGRPAGPWRHPVIRADAPTPAAPPAAMRVALHGHFHYPELLPEFLGRLSANALACDLFLTTDTAEALTALRGASRGYAKGRVELLQVPNRGRDIAPFLTALGPGTLRGYDLVGHLHGKRSLHTVGVDPTYGERWRTFLWEHLLGDAFPMADRIAAAFDADPALGLVFPEDPNLVGWDGGREVASGLAARMGVASPLPHAFDFPNGTMFWARPAALEPLFALGLATEDYPPEPLPKDGTLLHALERLLPFSAEAAGYTVATTLVPGSVR</sequence>
<dbReference type="EMBL" id="QYRN01000004">
    <property type="protein sequence ID" value="RIY01373.1"/>
    <property type="molecule type" value="Genomic_DNA"/>
</dbReference>
<reference evidence="4" key="1">
    <citation type="submission" date="2018-09" db="EMBL/GenBank/DDBJ databases">
        <authorList>
            <person name="Tuo L."/>
        </authorList>
    </citation>
    <scope>NUCLEOTIDE SEQUENCE [LARGE SCALE GENOMIC DNA]</scope>
    <source>
        <strain evidence="4">M2BS4Y-1</strain>
    </source>
</reference>
<dbReference type="PANTHER" id="PTHR12526:SF629">
    <property type="entry name" value="TEICHURONIC ACID BIOSYNTHESIS GLYCOSYLTRANSFERASE TUAH-RELATED"/>
    <property type="match status" value="1"/>
</dbReference>
<organism evidence="3 4">
    <name type="scientific">Aureimonas flava</name>
    <dbReference type="NCBI Taxonomy" id="2320271"/>
    <lineage>
        <taxon>Bacteria</taxon>
        <taxon>Pseudomonadati</taxon>
        <taxon>Pseudomonadota</taxon>
        <taxon>Alphaproteobacteria</taxon>
        <taxon>Hyphomicrobiales</taxon>
        <taxon>Aurantimonadaceae</taxon>
        <taxon>Aureimonas</taxon>
    </lineage>
</organism>
<dbReference type="OrthoDB" id="9816424at2"/>
<dbReference type="Pfam" id="PF05045">
    <property type="entry name" value="RgpF"/>
    <property type="match status" value="1"/>
</dbReference>
<gene>
    <name evidence="3" type="ORF">D3218_08405</name>
</gene>
<dbReference type="PANTHER" id="PTHR12526">
    <property type="entry name" value="GLYCOSYLTRANSFERASE"/>
    <property type="match status" value="1"/>
</dbReference>
<dbReference type="Gene3D" id="3.40.50.300">
    <property type="entry name" value="P-loop containing nucleotide triphosphate hydrolases"/>
    <property type="match status" value="1"/>
</dbReference>
<proteinExistence type="predicted"/>
<evidence type="ECO:0000256" key="1">
    <source>
        <dbReference type="ARBA" id="ARBA00022676"/>
    </source>
</evidence>
<keyword evidence="4" id="KW-1185">Reference proteome</keyword>
<evidence type="ECO:0000313" key="4">
    <source>
        <dbReference type="Proteomes" id="UP000265750"/>
    </source>
</evidence>
<dbReference type="SUPFAM" id="SSF53756">
    <property type="entry name" value="UDP-Glycosyltransferase/glycogen phosphorylase"/>
    <property type="match status" value="1"/>
</dbReference>
<protein>
    <submittedName>
        <fullName evidence="3">Glycosyltransferase</fullName>
    </submittedName>
</protein>
<dbReference type="SUPFAM" id="SSF52540">
    <property type="entry name" value="P-loop containing nucleoside triphosphate hydrolases"/>
    <property type="match status" value="1"/>
</dbReference>
<dbReference type="Gene3D" id="3.40.50.2000">
    <property type="entry name" value="Glycogen Phosphorylase B"/>
    <property type="match status" value="1"/>
</dbReference>
<keyword evidence="1" id="KW-0328">Glycosyltransferase</keyword>
<dbReference type="GO" id="GO:0016757">
    <property type="term" value="F:glycosyltransferase activity"/>
    <property type="evidence" value="ECO:0007669"/>
    <property type="project" value="UniProtKB-KW"/>
</dbReference>